<comment type="caution">
    <text evidence="2">The sequence shown here is derived from an EMBL/GenBank/DDBJ whole genome shotgun (WGS) entry which is preliminary data.</text>
</comment>
<keyword evidence="3" id="KW-1185">Reference proteome</keyword>
<evidence type="ECO:0000313" key="2">
    <source>
        <dbReference type="EMBL" id="KAG8457835.1"/>
    </source>
</evidence>
<gene>
    <name evidence="2" type="ORF">KFE25_005104</name>
</gene>
<evidence type="ECO:0000256" key="1">
    <source>
        <dbReference type="SAM" id="MobiDB-lite"/>
    </source>
</evidence>
<dbReference type="Proteomes" id="UP000751190">
    <property type="component" value="Unassembled WGS sequence"/>
</dbReference>
<dbReference type="PANTHER" id="PTHR48125:SF10">
    <property type="entry name" value="OS12G0136300 PROTEIN"/>
    <property type="match status" value="1"/>
</dbReference>
<feature type="compositionally biased region" description="Pro residues" evidence="1">
    <location>
        <begin position="276"/>
        <end position="310"/>
    </location>
</feature>
<reference evidence="2" key="1">
    <citation type="submission" date="2021-05" db="EMBL/GenBank/DDBJ databases">
        <title>The genome of the haptophyte Pavlova lutheri (Diacronema luteri, Pavlovales) - a model for lipid biosynthesis in eukaryotic algae.</title>
        <authorList>
            <person name="Hulatt C.J."/>
            <person name="Posewitz M.C."/>
        </authorList>
    </citation>
    <scope>NUCLEOTIDE SEQUENCE</scope>
    <source>
        <strain evidence="2">NIVA-4/92</strain>
    </source>
</reference>
<dbReference type="PANTHER" id="PTHR48125">
    <property type="entry name" value="LP07818P1"/>
    <property type="match status" value="1"/>
</dbReference>
<name>A0A8J6C542_DIALT</name>
<dbReference type="EMBL" id="JAGTXO010000062">
    <property type="protein sequence ID" value="KAG8457835.1"/>
    <property type="molecule type" value="Genomic_DNA"/>
</dbReference>
<feature type="region of interest" description="Disordered" evidence="1">
    <location>
        <begin position="275"/>
        <end position="369"/>
    </location>
</feature>
<sequence>MQPPSPRPPPPPPPSPPPLTPVEVCESVGDPHFSTWEKSAYSFQGLGVFELARVPDAPLRVHALHCRYGEFGSSNAALAFELGGIVFELYGTDLYIAGALQPRAYAQTTLDGGVVVVRARNFFEFKLGRVRIAVVVQFGLGGGDGGASAAAGYWLNVRLFAPIANVSSAELTGLCASPDGEAAARDRETALFNTSAPRFDALIALCGIEEPEPPGGCAEPGVGSCCPARPSIGESEALCAFAACDELAFARCVYDCCVSSAAECVDTYADAELQCSPPPSPPTPPPSNPPPSPPSSPPPAFPPSTPPPPSGTACESDPTSTSYDPSCVAHPPSTPSQPPARPPPPPPAQPPSPRPPPPPPPSPPPLTSVEVCESVGDPHFSTWEKSAYSFQGLGVFELARVPDAPLRVHALHCRYGEFGSSNAALAFELGGIVFELYGTDLYIAGALQPRAYAQTTLDGGVVVVRARNFFEFKLGRVRIAVVVQFGLGGGDGGASAAAGYWLNVRLFAPIANVSSAELTGLCASPDGEAAARDRETALFNTSAPRFDALIALCGIEEPEPPGGCAEPGVGSCCPARPSIGESEALCAFAACDELAFARCVYDCCVSDSTECVDTYADASNRAPLPRNGATAAGRRLADPGAYDAAGDGGAARRVMGGGLAHTPGAHAAKPNAQRAPSDAAGSHAARARLLLFAAAIAATCCLLLKTVRTRAPQAAVGATAAPPVAHFKVVADAELGGTRSA</sequence>
<proteinExistence type="predicted"/>
<feature type="region of interest" description="Disordered" evidence="1">
    <location>
        <begin position="653"/>
        <end position="679"/>
    </location>
</feature>
<evidence type="ECO:0000313" key="3">
    <source>
        <dbReference type="Proteomes" id="UP000751190"/>
    </source>
</evidence>
<organism evidence="2 3">
    <name type="scientific">Diacronema lutheri</name>
    <name type="common">Unicellular marine alga</name>
    <name type="synonym">Monochrysis lutheri</name>
    <dbReference type="NCBI Taxonomy" id="2081491"/>
    <lineage>
        <taxon>Eukaryota</taxon>
        <taxon>Haptista</taxon>
        <taxon>Haptophyta</taxon>
        <taxon>Pavlovophyceae</taxon>
        <taxon>Pavlovales</taxon>
        <taxon>Pavlovaceae</taxon>
        <taxon>Diacronema</taxon>
    </lineage>
</organism>
<dbReference type="AlphaFoldDB" id="A0A8J6C542"/>
<protein>
    <submittedName>
        <fullName evidence="2">Uncharacterized protein</fullName>
    </submittedName>
</protein>
<feature type="compositionally biased region" description="Pro residues" evidence="1">
    <location>
        <begin position="332"/>
        <end position="366"/>
    </location>
</feature>
<accession>A0A8J6C542</accession>
<dbReference type="OrthoDB" id="2139662at2759"/>